<accession>A0A1D1UY31</accession>
<dbReference type="Proteomes" id="UP000186922">
    <property type="component" value="Unassembled WGS sequence"/>
</dbReference>
<organism evidence="2 3">
    <name type="scientific">Ramazzottius varieornatus</name>
    <name type="common">Water bear</name>
    <name type="synonym">Tardigrade</name>
    <dbReference type="NCBI Taxonomy" id="947166"/>
    <lineage>
        <taxon>Eukaryota</taxon>
        <taxon>Metazoa</taxon>
        <taxon>Ecdysozoa</taxon>
        <taxon>Tardigrada</taxon>
        <taxon>Eutardigrada</taxon>
        <taxon>Parachela</taxon>
        <taxon>Hypsibioidea</taxon>
        <taxon>Ramazzottiidae</taxon>
        <taxon>Ramazzottius</taxon>
    </lineage>
</organism>
<evidence type="ECO:0000256" key="1">
    <source>
        <dbReference type="SAM" id="MobiDB-lite"/>
    </source>
</evidence>
<feature type="compositionally biased region" description="Basic and acidic residues" evidence="1">
    <location>
        <begin position="1"/>
        <end position="14"/>
    </location>
</feature>
<reference evidence="2 3" key="1">
    <citation type="journal article" date="2016" name="Nat. Commun.">
        <title>Extremotolerant tardigrade genome and improved radiotolerance of human cultured cells by tardigrade-unique protein.</title>
        <authorList>
            <person name="Hashimoto T."/>
            <person name="Horikawa D.D."/>
            <person name="Saito Y."/>
            <person name="Kuwahara H."/>
            <person name="Kozuka-Hata H."/>
            <person name="Shin-I T."/>
            <person name="Minakuchi Y."/>
            <person name="Ohishi K."/>
            <person name="Motoyama A."/>
            <person name="Aizu T."/>
            <person name="Enomoto A."/>
            <person name="Kondo K."/>
            <person name="Tanaka S."/>
            <person name="Hara Y."/>
            <person name="Koshikawa S."/>
            <person name="Sagara H."/>
            <person name="Miura T."/>
            <person name="Yokobori S."/>
            <person name="Miyagawa K."/>
            <person name="Suzuki Y."/>
            <person name="Kubo T."/>
            <person name="Oyama M."/>
            <person name="Kohara Y."/>
            <person name="Fujiyama A."/>
            <person name="Arakawa K."/>
            <person name="Katayama T."/>
            <person name="Toyoda A."/>
            <person name="Kunieda T."/>
        </authorList>
    </citation>
    <scope>NUCLEOTIDE SEQUENCE [LARGE SCALE GENOMIC DNA]</scope>
    <source>
        <strain evidence="2 3">YOKOZUNA-1</strain>
    </source>
</reference>
<keyword evidence="3" id="KW-1185">Reference proteome</keyword>
<evidence type="ECO:0000313" key="3">
    <source>
        <dbReference type="Proteomes" id="UP000186922"/>
    </source>
</evidence>
<name>A0A1D1UY31_RAMVA</name>
<evidence type="ECO:0000313" key="2">
    <source>
        <dbReference type="EMBL" id="GAU94564.1"/>
    </source>
</evidence>
<feature type="region of interest" description="Disordered" evidence="1">
    <location>
        <begin position="1"/>
        <end position="22"/>
    </location>
</feature>
<gene>
    <name evidence="2" type="primary">RvY_06313-1</name>
    <name evidence="2" type="synonym">RvY_06313.1</name>
    <name evidence="2" type="ORF">RvY_06313</name>
</gene>
<sequence length="55" mass="6236">MPSLRKDRKFEEKLPCPSTPSKNHVSTLIELLLVKSINLSVLSLAAKWINSKWST</sequence>
<dbReference type="AlphaFoldDB" id="A0A1D1UY31"/>
<dbReference type="EMBL" id="BDGG01000002">
    <property type="protein sequence ID" value="GAU94564.1"/>
    <property type="molecule type" value="Genomic_DNA"/>
</dbReference>
<protein>
    <submittedName>
        <fullName evidence="2">Uncharacterized protein</fullName>
    </submittedName>
</protein>
<comment type="caution">
    <text evidence="2">The sequence shown here is derived from an EMBL/GenBank/DDBJ whole genome shotgun (WGS) entry which is preliminary data.</text>
</comment>
<proteinExistence type="predicted"/>